<name>A0ABD0Q9D4_CIRMR</name>
<protein>
    <recommendedName>
        <fullName evidence="2">RIH domain-containing protein</fullName>
    </recommendedName>
</protein>
<dbReference type="PANTHER" id="PTHR46399">
    <property type="entry name" value="B30.2/SPRY DOMAIN-CONTAINING PROTEIN"/>
    <property type="match status" value="1"/>
</dbReference>
<organism evidence="3 4">
    <name type="scientific">Cirrhinus mrigala</name>
    <name type="common">Mrigala</name>
    <dbReference type="NCBI Taxonomy" id="683832"/>
    <lineage>
        <taxon>Eukaryota</taxon>
        <taxon>Metazoa</taxon>
        <taxon>Chordata</taxon>
        <taxon>Craniata</taxon>
        <taxon>Vertebrata</taxon>
        <taxon>Euteleostomi</taxon>
        <taxon>Actinopterygii</taxon>
        <taxon>Neopterygii</taxon>
        <taxon>Teleostei</taxon>
        <taxon>Ostariophysi</taxon>
        <taxon>Cypriniformes</taxon>
        <taxon>Cyprinidae</taxon>
        <taxon>Labeoninae</taxon>
        <taxon>Labeonini</taxon>
        <taxon>Cirrhinus</taxon>
    </lineage>
</organism>
<dbReference type="InterPro" id="IPR000699">
    <property type="entry name" value="RIH_dom"/>
</dbReference>
<dbReference type="Proteomes" id="UP001529510">
    <property type="component" value="Unassembled WGS sequence"/>
</dbReference>
<feature type="non-terminal residue" evidence="3">
    <location>
        <position position="58"/>
    </location>
</feature>
<reference evidence="3 4" key="1">
    <citation type="submission" date="2024-05" db="EMBL/GenBank/DDBJ databases">
        <title>Genome sequencing and assembly of Indian major carp, Cirrhinus mrigala (Hamilton, 1822).</title>
        <authorList>
            <person name="Mohindra V."/>
            <person name="Chowdhury L.M."/>
            <person name="Lal K."/>
            <person name="Jena J.K."/>
        </authorList>
    </citation>
    <scope>NUCLEOTIDE SEQUENCE [LARGE SCALE GENOMIC DNA]</scope>
    <source>
        <strain evidence="3">CM1030</strain>
        <tissue evidence="3">Blood</tissue>
    </source>
</reference>
<dbReference type="Gene3D" id="1.25.10.30">
    <property type="entry name" value="IP3 receptor type 1 binding core, RIH domain"/>
    <property type="match status" value="1"/>
</dbReference>
<dbReference type="AlphaFoldDB" id="A0ABD0Q9D4"/>
<dbReference type="InterPro" id="IPR015925">
    <property type="entry name" value="Ryanodine_IP3_receptor"/>
</dbReference>
<keyword evidence="4" id="KW-1185">Reference proteome</keyword>
<feature type="region of interest" description="Disordered" evidence="1">
    <location>
        <begin position="36"/>
        <end position="58"/>
    </location>
</feature>
<evidence type="ECO:0000256" key="1">
    <source>
        <dbReference type="SAM" id="MobiDB-lite"/>
    </source>
</evidence>
<dbReference type="PANTHER" id="PTHR46399:SF6">
    <property type="entry name" value="RYANODINE RECEPTOR 1 ISOFORM X1"/>
    <property type="match status" value="1"/>
</dbReference>
<evidence type="ECO:0000313" key="4">
    <source>
        <dbReference type="Proteomes" id="UP001529510"/>
    </source>
</evidence>
<evidence type="ECO:0000259" key="2">
    <source>
        <dbReference type="Pfam" id="PF01365"/>
    </source>
</evidence>
<sequence>GKSKSPSPSSPSMPLDAVVLSLQDLIFYFRPPEEELEHEEKQTKLRSLRNRQNLFQEE</sequence>
<dbReference type="Pfam" id="PF01365">
    <property type="entry name" value="RYDR_ITPR"/>
    <property type="match status" value="1"/>
</dbReference>
<feature type="non-terminal residue" evidence="3">
    <location>
        <position position="1"/>
    </location>
</feature>
<comment type="caution">
    <text evidence="3">The sequence shown here is derived from an EMBL/GenBank/DDBJ whole genome shotgun (WGS) entry which is preliminary data.</text>
</comment>
<accession>A0ABD0Q9D4</accession>
<proteinExistence type="predicted"/>
<feature type="domain" description="RIH" evidence="2">
    <location>
        <begin position="21"/>
        <end position="58"/>
    </location>
</feature>
<dbReference type="EMBL" id="JAMKFB020000010">
    <property type="protein sequence ID" value="KAL0182812.1"/>
    <property type="molecule type" value="Genomic_DNA"/>
</dbReference>
<evidence type="ECO:0000313" key="3">
    <source>
        <dbReference type="EMBL" id="KAL0182812.1"/>
    </source>
</evidence>
<gene>
    <name evidence="3" type="ORF">M9458_022187</name>
</gene>